<gene>
    <name evidence="2" type="ORF">VB264_16205</name>
</gene>
<dbReference type="Proteomes" id="UP001304671">
    <property type="component" value="Unassembled WGS sequence"/>
</dbReference>
<dbReference type="InterPro" id="IPR002850">
    <property type="entry name" value="PIN_toxin-like"/>
</dbReference>
<evidence type="ECO:0000313" key="2">
    <source>
        <dbReference type="EMBL" id="MEA5259342.1"/>
    </source>
</evidence>
<dbReference type="Pfam" id="PF13470">
    <property type="entry name" value="PIN_3"/>
    <property type="match status" value="1"/>
</dbReference>
<dbReference type="SMART" id="SM00670">
    <property type="entry name" value="PINc"/>
    <property type="match status" value="1"/>
</dbReference>
<organism evidence="2 3">
    <name type="scientific">Arcicella aquatica</name>
    <dbReference type="NCBI Taxonomy" id="217141"/>
    <lineage>
        <taxon>Bacteria</taxon>
        <taxon>Pseudomonadati</taxon>
        <taxon>Bacteroidota</taxon>
        <taxon>Cytophagia</taxon>
        <taxon>Cytophagales</taxon>
        <taxon>Flectobacillaceae</taxon>
        <taxon>Arcicella</taxon>
    </lineage>
</organism>
<dbReference type="RefSeq" id="WP_323250868.1">
    <property type="nucleotide sequence ID" value="NZ_JAYFUL010000029.1"/>
</dbReference>
<evidence type="ECO:0000313" key="3">
    <source>
        <dbReference type="Proteomes" id="UP001304671"/>
    </source>
</evidence>
<keyword evidence="3" id="KW-1185">Reference proteome</keyword>
<dbReference type="InterPro" id="IPR029060">
    <property type="entry name" value="PIN-like_dom_sf"/>
</dbReference>
<comment type="caution">
    <text evidence="2">The sequence shown here is derived from an EMBL/GenBank/DDBJ whole genome shotgun (WGS) entry which is preliminary data.</text>
</comment>
<dbReference type="PANTHER" id="PTHR34610">
    <property type="entry name" value="SSL7007 PROTEIN"/>
    <property type="match status" value="1"/>
</dbReference>
<accession>A0ABU5QQI3</accession>
<proteinExistence type="predicted"/>
<protein>
    <submittedName>
        <fullName evidence="2">Toxin-antitoxin system toxin component, PIN family</fullName>
    </submittedName>
</protein>
<evidence type="ECO:0000259" key="1">
    <source>
        <dbReference type="SMART" id="SM00670"/>
    </source>
</evidence>
<sequence length="135" mass="16160">MRILIDTNILLAIVPKRSSERWLYEKLRNAEITLIISNEIIKEYEEKLAWFYSEYFAEIVLEELLNLPFTEQIEAFYKWQLIEEDPDDNKFVDIAIASNADYIITNDKHFRVLENTPFPKVRVLSLQEFKTLIEK</sequence>
<name>A0ABU5QQI3_9BACT</name>
<dbReference type="NCBIfam" id="TIGR00305">
    <property type="entry name" value="putative toxin-antitoxin system toxin component, PIN family"/>
    <property type="match status" value="1"/>
</dbReference>
<dbReference type="EMBL" id="JAYFUL010000029">
    <property type="protein sequence ID" value="MEA5259342.1"/>
    <property type="molecule type" value="Genomic_DNA"/>
</dbReference>
<dbReference type="InterPro" id="IPR002716">
    <property type="entry name" value="PIN_dom"/>
</dbReference>
<reference evidence="2 3" key="1">
    <citation type="submission" date="2023-12" db="EMBL/GenBank/DDBJ databases">
        <title>Novel species of the genus Arcicella isolated from rivers.</title>
        <authorList>
            <person name="Lu H."/>
        </authorList>
    </citation>
    <scope>NUCLEOTIDE SEQUENCE [LARGE SCALE GENOMIC DNA]</scope>
    <source>
        <strain evidence="2 3">LMG 21963</strain>
    </source>
</reference>
<dbReference type="SUPFAM" id="SSF88723">
    <property type="entry name" value="PIN domain-like"/>
    <property type="match status" value="1"/>
</dbReference>
<feature type="domain" description="PIN" evidence="1">
    <location>
        <begin position="1"/>
        <end position="112"/>
    </location>
</feature>
<dbReference type="PANTHER" id="PTHR34610:SF3">
    <property type="entry name" value="SSL7007 PROTEIN"/>
    <property type="match status" value="1"/>
</dbReference>